<dbReference type="PANTHER" id="PTHR12748">
    <property type="entry name" value="ORIGIN RECOGNITION COMPLEX SUBUNIT 3"/>
    <property type="match status" value="1"/>
</dbReference>
<dbReference type="Pfam" id="PF07034">
    <property type="entry name" value="ORC3_N"/>
    <property type="match status" value="1"/>
</dbReference>
<accession>A0A1E3PJX7</accession>
<evidence type="ECO:0000313" key="9">
    <source>
        <dbReference type="Proteomes" id="UP000095009"/>
    </source>
</evidence>
<dbReference type="PANTHER" id="PTHR12748:SF0">
    <property type="entry name" value="ORIGIN RECOGNITION COMPLEX SUBUNIT 3"/>
    <property type="match status" value="1"/>
</dbReference>
<reference evidence="8 9" key="1">
    <citation type="journal article" date="2016" name="Proc. Natl. Acad. Sci. U.S.A.">
        <title>Comparative genomics of biotechnologically important yeasts.</title>
        <authorList>
            <person name="Riley R."/>
            <person name="Haridas S."/>
            <person name="Wolfe K.H."/>
            <person name="Lopes M.R."/>
            <person name="Hittinger C.T."/>
            <person name="Goeker M."/>
            <person name="Salamov A.A."/>
            <person name="Wisecaver J.H."/>
            <person name="Long T.M."/>
            <person name="Calvey C.H."/>
            <person name="Aerts A.L."/>
            <person name="Barry K.W."/>
            <person name="Choi C."/>
            <person name="Clum A."/>
            <person name="Coughlan A.Y."/>
            <person name="Deshpande S."/>
            <person name="Douglass A.P."/>
            <person name="Hanson S.J."/>
            <person name="Klenk H.-P."/>
            <person name="LaButti K.M."/>
            <person name="Lapidus A."/>
            <person name="Lindquist E.A."/>
            <person name="Lipzen A.M."/>
            <person name="Meier-Kolthoff J.P."/>
            <person name="Ohm R.A."/>
            <person name="Otillar R.P."/>
            <person name="Pangilinan J.L."/>
            <person name="Peng Y."/>
            <person name="Rokas A."/>
            <person name="Rosa C.A."/>
            <person name="Scheuner C."/>
            <person name="Sibirny A.A."/>
            <person name="Slot J.C."/>
            <person name="Stielow J.B."/>
            <person name="Sun H."/>
            <person name="Kurtzman C.P."/>
            <person name="Blackwell M."/>
            <person name="Grigoriev I.V."/>
            <person name="Jeffries T.W."/>
        </authorList>
    </citation>
    <scope>NUCLEOTIDE SEQUENCE [LARGE SCALE GENOMIC DNA]</scope>
    <source>
        <strain evidence="8 9">DSM 6958</strain>
    </source>
</reference>
<dbReference type="GO" id="GO:0005664">
    <property type="term" value="C:nuclear origin of replication recognition complex"/>
    <property type="evidence" value="ECO:0007669"/>
    <property type="project" value="InterPro"/>
</dbReference>
<dbReference type="EMBL" id="KV454409">
    <property type="protein sequence ID" value="ODQ65721.1"/>
    <property type="molecule type" value="Genomic_DNA"/>
</dbReference>
<evidence type="ECO:0000256" key="2">
    <source>
        <dbReference type="ARBA" id="ARBA00010977"/>
    </source>
</evidence>
<feature type="domain" description="Origin recognition complex subunit 3 winged helix C-terminal" evidence="7">
    <location>
        <begin position="614"/>
        <end position="762"/>
    </location>
</feature>
<dbReference type="AlphaFoldDB" id="A0A1E3PJX7"/>
<evidence type="ECO:0000256" key="4">
    <source>
        <dbReference type="ARBA" id="ARBA00023125"/>
    </source>
</evidence>
<dbReference type="InterPro" id="IPR040855">
    <property type="entry name" value="ORC_WH_C"/>
</dbReference>
<dbReference type="Pfam" id="PF18137">
    <property type="entry name" value="WHD_ORC"/>
    <property type="match status" value="1"/>
</dbReference>
<evidence type="ECO:0000256" key="3">
    <source>
        <dbReference type="ARBA" id="ARBA00022705"/>
    </source>
</evidence>
<dbReference type="InterPro" id="IPR020795">
    <property type="entry name" value="ORC3"/>
</dbReference>
<comment type="subcellular location">
    <subcellularLocation>
        <location evidence="1">Nucleus</location>
    </subcellularLocation>
</comment>
<comment type="similarity">
    <text evidence="2">Belongs to the ORC3 family.</text>
</comment>
<dbReference type="GO" id="GO:0006270">
    <property type="term" value="P:DNA replication initiation"/>
    <property type="evidence" value="ECO:0007669"/>
    <property type="project" value="TreeGrafter"/>
</dbReference>
<evidence type="ECO:0000256" key="1">
    <source>
        <dbReference type="ARBA" id="ARBA00004123"/>
    </source>
</evidence>
<dbReference type="CDD" id="cd20704">
    <property type="entry name" value="Orc3"/>
    <property type="match status" value="1"/>
</dbReference>
<organism evidence="8 9">
    <name type="scientific">Nadsonia fulvescens var. elongata DSM 6958</name>
    <dbReference type="NCBI Taxonomy" id="857566"/>
    <lineage>
        <taxon>Eukaryota</taxon>
        <taxon>Fungi</taxon>
        <taxon>Dikarya</taxon>
        <taxon>Ascomycota</taxon>
        <taxon>Saccharomycotina</taxon>
        <taxon>Dipodascomycetes</taxon>
        <taxon>Dipodascales</taxon>
        <taxon>Dipodascales incertae sedis</taxon>
        <taxon>Nadsonia</taxon>
    </lineage>
</organism>
<evidence type="ECO:0000259" key="7">
    <source>
        <dbReference type="Pfam" id="PF18137"/>
    </source>
</evidence>
<gene>
    <name evidence="8" type="ORF">NADFUDRAFT_51006</name>
</gene>
<dbReference type="GO" id="GO:0003688">
    <property type="term" value="F:DNA replication origin binding"/>
    <property type="evidence" value="ECO:0007669"/>
    <property type="project" value="TreeGrafter"/>
</dbReference>
<proteinExistence type="inferred from homology"/>
<evidence type="ECO:0000256" key="5">
    <source>
        <dbReference type="ARBA" id="ARBA00023242"/>
    </source>
</evidence>
<dbReference type="OrthoDB" id="10265211at2759"/>
<protein>
    <submittedName>
        <fullName evidence="8">Uncharacterized protein</fullName>
    </submittedName>
</protein>
<evidence type="ECO:0000259" key="6">
    <source>
        <dbReference type="Pfam" id="PF07034"/>
    </source>
</evidence>
<sequence length="765" mass="88153">MVLDEDLDAQKTCYFLSRSTDNQKRTYQPDNETDSVETLNKTKKERDIFDVEPEGIPIQDSSIPFVQLLGGSEPLETAKLRWDMYQEAWQTQQTKINELLYNTNLKVLDQIADFVNESWVADSEIRIPSAIIFPGSNISNHLRLFSQINRRLEQEKHIYLITLASRDCSNLKAVLRNIVSAILDDERNHIFEGAVPSFIKRQLKHNRTFRYDFDILVDWCINQVKLGRVNSITDLRIVISVQDSDSFDISILSQLIEMVHSYLDQVPFKLILSVATSLEIFQEKLPKSCIRLINGKRFDIETMDNFQQIADQTVFAFEATTILLGPKLFENIIQRQKTSTESVDPFISSLKYSYMSHYYSNPFSILTQITSEDNEAYEAFLKMHITQKHIAALRMLPSFKNFIEEKVKSGDFNGVKNLLELDEHVTSLIHVSVEDFREYAQNLISALKLVDFIQNTLSNVVQKKPMVELYLPAILGKLADSALLKELMVSFANSTAKDLLQVLDLLKFGDKFNKQLHEAFLEEFGDRLDIMAAEVKKAENAEIIADDLSMAARRHGTVQRESSKVFPGLIKEIVGIVSQYFFGCFTPYMNRLFWEVFVYDFSHLHQNVFVPHQRPAIENALLEPSHYLGSSYLNNKFGSDPHISILYSLYRESGVQINIYDWFMAFKDSLGKPKIIKTQSHDSSGKETLKAEGAIADSEIERMAKVTHYGTEEGLSIFEEYTEEEWSKITLCWFYQGVAELRLLGLIRDNRRKYECVEKVIWKGL</sequence>
<dbReference type="Proteomes" id="UP000095009">
    <property type="component" value="Unassembled WGS sequence"/>
</dbReference>
<keyword evidence="3" id="KW-0235">DNA replication</keyword>
<dbReference type="STRING" id="857566.A0A1E3PJX7"/>
<dbReference type="InterPro" id="IPR045667">
    <property type="entry name" value="ORC3_N"/>
</dbReference>
<evidence type="ECO:0000313" key="8">
    <source>
        <dbReference type="EMBL" id="ODQ65721.1"/>
    </source>
</evidence>
<name>A0A1E3PJX7_9ASCO</name>
<keyword evidence="5" id="KW-0539">Nucleus</keyword>
<feature type="domain" description="Origin recognition complex subunit 3 N-terminal" evidence="6">
    <location>
        <begin position="8"/>
        <end position="366"/>
    </location>
</feature>
<dbReference type="GO" id="GO:0031261">
    <property type="term" value="C:DNA replication preinitiation complex"/>
    <property type="evidence" value="ECO:0007669"/>
    <property type="project" value="TreeGrafter"/>
</dbReference>
<keyword evidence="4" id="KW-0238">DNA-binding</keyword>
<keyword evidence="9" id="KW-1185">Reference proteome</keyword>
<dbReference type="GO" id="GO:0005656">
    <property type="term" value="C:nuclear pre-replicative complex"/>
    <property type="evidence" value="ECO:0007669"/>
    <property type="project" value="TreeGrafter"/>
</dbReference>